<keyword evidence="2" id="KW-0472">Membrane</keyword>
<comment type="caution">
    <text evidence="3">The sequence shown here is derived from an EMBL/GenBank/DDBJ whole genome shotgun (WGS) entry which is preliminary data.</text>
</comment>
<protein>
    <submittedName>
        <fullName evidence="3">Uncharacterized protein</fullName>
    </submittedName>
</protein>
<evidence type="ECO:0000256" key="1">
    <source>
        <dbReference type="SAM" id="MobiDB-lite"/>
    </source>
</evidence>
<evidence type="ECO:0000313" key="3">
    <source>
        <dbReference type="EMBL" id="CAB3378340.1"/>
    </source>
</evidence>
<organism evidence="3 4">
    <name type="scientific">Cloeon dipterum</name>
    <dbReference type="NCBI Taxonomy" id="197152"/>
    <lineage>
        <taxon>Eukaryota</taxon>
        <taxon>Metazoa</taxon>
        <taxon>Ecdysozoa</taxon>
        <taxon>Arthropoda</taxon>
        <taxon>Hexapoda</taxon>
        <taxon>Insecta</taxon>
        <taxon>Pterygota</taxon>
        <taxon>Palaeoptera</taxon>
        <taxon>Ephemeroptera</taxon>
        <taxon>Pisciforma</taxon>
        <taxon>Baetidae</taxon>
        <taxon>Cloeon</taxon>
    </lineage>
</organism>
<feature type="transmembrane region" description="Helical" evidence="2">
    <location>
        <begin position="27"/>
        <end position="48"/>
    </location>
</feature>
<proteinExistence type="predicted"/>
<name>A0A8S1DD06_9INSE</name>
<dbReference type="AlphaFoldDB" id="A0A8S1DD06"/>
<feature type="compositionally biased region" description="Acidic residues" evidence="1">
    <location>
        <begin position="95"/>
        <end position="110"/>
    </location>
</feature>
<accession>A0A8S1DD06</accession>
<dbReference type="Proteomes" id="UP000494165">
    <property type="component" value="Unassembled WGS sequence"/>
</dbReference>
<feature type="region of interest" description="Disordered" evidence="1">
    <location>
        <begin position="83"/>
        <end position="110"/>
    </location>
</feature>
<keyword evidence="4" id="KW-1185">Reference proteome</keyword>
<gene>
    <name evidence="3" type="ORF">CLODIP_2_CD03423</name>
</gene>
<dbReference type="InterPro" id="IPR018247">
    <property type="entry name" value="EF_Hand_1_Ca_BS"/>
</dbReference>
<keyword evidence="2" id="KW-1133">Transmembrane helix</keyword>
<keyword evidence="2" id="KW-0812">Transmembrane</keyword>
<dbReference type="EMBL" id="CADEPI010000162">
    <property type="protein sequence ID" value="CAB3378340.1"/>
    <property type="molecule type" value="Genomic_DNA"/>
</dbReference>
<evidence type="ECO:0000313" key="4">
    <source>
        <dbReference type="Proteomes" id="UP000494165"/>
    </source>
</evidence>
<evidence type="ECO:0000256" key="2">
    <source>
        <dbReference type="SAM" id="Phobius"/>
    </source>
</evidence>
<dbReference type="PROSITE" id="PS00018">
    <property type="entry name" value="EF_HAND_1"/>
    <property type="match status" value="1"/>
</dbReference>
<sequence>MDISGYFDQALSFFSDWKVKLIQYYDYAILVVLFLLIFFCLHCCCWVYKLIKCLIKLIFCMFGWCEKIVCACAAEPDYEYHHPDCEHQQPPPDPENADSDEDNQIEETEL</sequence>
<reference evidence="3 4" key="1">
    <citation type="submission" date="2020-04" db="EMBL/GenBank/DDBJ databases">
        <authorList>
            <person name="Alioto T."/>
            <person name="Alioto T."/>
            <person name="Gomez Garrido J."/>
        </authorList>
    </citation>
    <scope>NUCLEOTIDE SEQUENCE [LARGE SCALE GENOMIC DNA]</scope>
</reference>